<feature type="coiled-coil region" evidence="3">
    <location>
        <begin position="563"/>
        <end position="590"/>
    </location>
</feature>
<dbReference type="PANTHER" id="PTHR40710">
    <property type="entry name" value="RIKEN CDNA E230025N22 GENE"/>
    <property type="match status" value="1"/>
</dbReference>
<sequence length="688" mass="76019">MSAMDAGQTKPEACVRVAVGLRSAAGSGKQENFRVVNEDSSRLIFVDKADKGIQEGCFTFDGIFSLDTGQAEVFLELVRPLLAMVPLGYSMSLLLWEAHRSRTELQHQVPEQHRSIIQQVIETVFQEPKSPGDSADCLPTVSFVQLCADGNTQDLLSPRTKALHVMDVSPLGLVVEEASEIVVSNSKAACSVYVSGLEDSVAPSQAGRHAAMCASLFTLTMERELEDCRRQRSAVRILQFPGGAEPSMEPLSPLFQALVPGELPDNAGFLPWILKRMLEGNNFTFLLLCLTLPDASGEEILSALSLAEQVRRLPKKVLPLHWDPAEAVWRRRVEIQSLRAQLLSSSSLPAQENVIGPLKRALRELQVLKKQRRVKKREPVEAFEGNGSRHPEAKKGSPLRLGGEKRLTSPLLTDTPRSQELLDRGSPKPDGDVAVPPPSFPAEFAPLSKDRGGEATRSSPRPFGPISPGEEAAKEEKLLQRAASRTKEPTCTASGTGTVGSWASEQHQALELQFAMAKARRQHLQEQHQCLIQQALLKLEEERVGSQELPAAQREVRCWPTEKAALAVQLEALQRERSEAEKDLEALFQQHRLEAEAQKRHVLQVFQAYRGLSEAHTDALEQRYRKLLQETLQDAISLSAQNQQLQARSQLGCTDRAMQTDPQDPAVSCAMPEQQPSALNVPRTWPRP</sequence>
<dbReference type="AlphaFoldDB" id="A0A8C8SWR9"/>
<keyword evidence="7" id="KW-1185">Reference proteome</keyword>
<evidence type="ECO:0000313" key="6">
    <source>
        <dbReference type="Ensembl" id="ENSPCEP00000025562.1"/>
    </source>
</evidence>
<dbReference type="PANTHER" id="PTHR40710:SF1">
    <property type="entry name" value="RIKEN CDNA E230025N22 GENE"/>
    <property type="match status" value="1"/>
</dbReference>
<evidence type="ECO:0000256" key="2">
    <source>
        <dbReference type="ARBA" id="ARBA00022840"/>
    </source>
</evidence>
<evidence type="ECO:0000259" key="5">
    <source>
        <dbReference type="SMART" id="SM00129"/>
    </source>
</evidence>
<accession>A0A8C8SWR9</accession>
<dbReference type="SMART" id="SM00129">
    <property type="entry name" value="KISc"/>
    <property type="match status" value="1"/>
</dbReference>
<dbReference type="GO" id="GO:0008017">
    <property type="term" value="F:microtubule binding"/>
    <property type="evidence" value="ECO:0007669"/>
    <property type="project" value="InterPro"/>
</dbReference>
<dbReference type="GO" id="GO:0003777">
    <property type="term" value="F:microtubule motor activity"/>
    <property type="evidence" value="ECO:0007669"/>
    <property type="project" value="InterPro"/>
</dbReference>
<organism evidence="6 7">
    <name type="scientific">Pelusios castaneus</name>
    <name type="common">West African mud turtle</name>
    <dbReference type="NCBI Taxonomy" id="367368"/>
    <lineage>
        <taxon>Eukaryota</taxon>
        <taxon>Metazoa</taxon>
        <taxon>Chordata</taxon>
        <taxon>Craniata</taxon>
        <taxon>Vertebrata</taxon>
        <taxon>Euteleostomi</taxon>
        <taxon>Archelosauria</taxon>
        <taxon>Testudinata</taxon>
        <taxon>Testudines</taxon>
        <taxon>Pleurodira</taxon>
        <taxon>Pelomedusidae</taxon>
        <taxon>Pelusios</taxon>
    </lineage>
</organism>
<dbReference type="InterPro" id="IPR027417">
    <property type="entry name" value="P-loop_NTPase"/>
</dbReference>
<name>A0A8C8SWR9_9SAUR</name>
<protein>
    <recommendedName>
        <fullName evidence="5">Kinesin motor domain-containing protein</fullName>
    </recommendedName>
</protein>
<feature type="compositionally biased region" description="Basic and acidic residues" evidence="4">
    <location>
        <begin position="420"/>
        <end position="431"/>
    </location>
</feature>
<dbReference type="GO" id="GO:0005524">
    <property type="term" value="F:ATP binding"/>
    <property type="evidence" value="ECO:0007669"/>
    <property type="project" value="UniProtKB-KW"/>
</dbReference>
<feature type="region of interest" description="Disordered" evidence="4">
    <location>
        <begin position="655"/>
        <end position="688"/>
    </location>
</feature>
<keyword evidence="2" id="KW-0067">ATP-binding</keyword>
<evidence type="ECO:0000256" key="1">
    <source>
        <dbReference type="ARBA" id="ARBA00022741"/>
    </source>
</evidence>
<dbReference type="Proteomes" id="UP000694393">
    <property type="component" value="Unplaced"/>
</dbReference>
<evidence type="ECO:0000256" key="3">
    <source>
        <dbReference type="SAM" id="Coils"/>
    </source>
</evidence>
<dbReference type="InterPro" id="IPR036961">
    <property type="entry name" value="Kinesin_motor_dom_sf"/>
</dbReference>
<dbReference type="GO" id="GO:0007018">
    <property type="term" value="P:microtubule-based movement"/>
    <property type="evidence" value="ECO:0007669"/>
    <property type="project" value="InterPro"/>
</dbReference>
<dbReference type="InterPro" id="IPR001752">
    <property type="entry name" value="Kinesin_motor_dom"/>
</dbReference>
<evidence type="ECO:0000313" key="7">
    <source>
        <dbReference type="Proteomes" id="UP000694393"/>
    </source>
</evidence>
<keyword evidence="3" id="KW-0175">Coiled coil</keyword>
<feature type="region of interest" description="Disordered" evidence="4">
    <location>
        <begin position="376"/>
        <end position="499"/>
    </location>
</feature>
<dbReference type="Pfam" id="PF00225">
    <property type="entry name" value="Kinesin"/>
    <property type="match status" value="1"/>
</dbReference>
<feature type="domain" description="Kinesin motor" evidence="5">
    <location>
        <begin position="12"/>
        <end position="318"/>
    </location>
</feature>
<evidence type="ECO:0000256" key="4">
    <source>
        <dbReference type="SAM" id="MobiDB-lite"/>
    </source>
</evidence>
<dbReference type="SUPFAM" id="SSF52540">
    <property type="entry name" value="P-loop containing nucleoside triphosphate hydrolases"/>
    <property type="match status" value="1"/>
</dbReference>
<dbReference type="Gene3D" id="3.40.850.10">
    <property type="entry name" value="Kinesin motor domain"/>
    <property type="match status" value="1"/>
</dbReference>
<reference evidence="6" key="2">
    <citation type="submission" date="2025-09" db="UniProtKB">
        <authorList>
            <consortium name="Ensembl"/>
        </authorList>
    </citation>
    <scope>IDENTIFICATION</scope>
</reference>
<proteinExistence type="predicted"/>
<dbReference type="Ensembl" id="ENSPCET00000026415.1">
    <property type="protein sequence ID" value="ENSPCEP00000025562.1"/>
    <property type="gene ID" value="ENSPCEG00000019254.1"/>
</dbReference>
<keyword evidence="1" id="KW-0547">Nucleotide-binding</keyword>
<feature type="compositionally biased region" description="Polar residues" evidence="4">
    <location>
        <begin position="489"/>
        <end position="499"/>
    </location>
</feature>
<reference evidence="6" key="1">
    <citation type="submission" date="2025-08" db="UniProtKB">
        <authorList>
            <consortium name="Ensembl"/>
        </authorList>
    </citation>
    <scope>IDENTIFICATION</scope>
</reference>